<evidence type="ECO:0000256" key="1">
    <source>
        <dbReference type="ARBA" id="ARBA00022737"/>
    </source>
</evidence>
<keyword evidence="6" id="KW-1185">Reference proteome</keyword>
<evidence type="ECO:0000256" key="2">
    <source>
        <dbReference type="ARBA" id="ARBA00022803"/>
    </source>
</evidence>
<reference evidence="5 6" key="1">
    <citation type="submission" date="2023-11" db="EMBL/GenBank/DDBJ databases">
        <title>Lentzea sokolovensis, sp. nov., Lentzea kristufkii, sp. nov., and Lentzea miocenensis, sp. nov., rare actinobacteria from Sokolov Coal Basin, Miocene lacustrine sediment, Czech Republic.</title>
        <authorList>
            <person name="Lara A."/>
            <person name="Kotroba L."/>
            <person name="Nouioui I."/>
            <person name="Neumann-Schaal M."/>
            <person name="Mast Y."/>
            <person name="Chronakova A."/>
        </authorList>
    </citation>
    <scope>NUCLEOTIDE SEQUENCE [LARGE SCALE GENOMIC DNA]</scope>
    <source>
        <strain evidence="5 6">BCCO 10_0856</strain>
    </source>
</reference>
<dbReference type="PROSITE" id="PS50293">
    <property type="entry name" value="TPR_REGION"/>
    <property type="match status" value="1"/>
</dbReference>
<dbReference type="PANTHER" id="PTHR44858:SF1">
    <property type="entry name" value="UDP-N-ACETYLGLUCOSAMINE--PEPTIDE N-ACETYLGLUCOSAMINYLTRANSFERASE SPINDLY-RELATED"/>
    <property type="match status" value="1"/>
</dbReference>
<dbReference type="Pfam" id="PF20308">
    <property type="entry name" value="TPR-S"/>
    <property type="match status" value="1"/>
</dbReference>
<dbReference type="InterPro" id="IPR046880">
    <property type="entry name" value="TPR-S"/>
</dbReference>
<dbReference type="RefSeq" id="WP_319970501.1">
    <property type="nucleotide sequence ID" value="NZ_JAXAVW010000035.1"/>
</dbReference>
<sequence length="449" mass="49828">MTTPLKVFVAMPGTMVGKHTNWTAAEAIKKHLYLAIGTMLESRLSRKVEVQVEKDRQKAGSIHFTMYSEAINADVYIADLTGANPNVYLELGVRWSMRDNVTILTSQHPSYVLFNAEGGYRYTLYGKDPSELEAAKEEVVNTIVNGLEDPDHVDSLVLQGRDLVVVSRSGQRRMEEQLEQLRRVRGDDLFNAAMQADRLSDRVTLLEKVLHPDVNPARADAHGEIGKAYWKMRDYTKAISHLDKATRLDPDSARWWRELGIAQSKHHDLHAAIRSLTEAVTKDPDDGDAHASLGGAYRRQARETGDRSLLQKARAAYQEAARINKNDSTYAQANIARLDIWLAEDDESRNKAIADFRKLHSLAVWVTAESPGQWALLDLAETWAFLGDTGKAVEAGLAGIDASDPAERASTADSALEPVRDTLAVGWLPDDISEALRALAVEYEKVSAT</sequence>
<keyword evidence="1" id="KW-0677">Repeat</keyword>
<dbReference type="SMART" id="SM00028">
    <property type="entry name" value="TPR"/>
    <property type="match status" value="3"/>
</dbReference>
<proteinExistence type="predicted"/>
<keyword evidence="2 3" id="KW-0802">TPR repeat</keyword>
<feature type="repeat" description="TPR" evidence="3">
    <location>
        <begin position="253"/>
        <end position="286"/>
    </location>
</feature>
<evidence type="ECO:0000256" key="4">
    <source>
        <dbReference type="SAM" id="MobiDB-lite"/>
    </source>
</evidence>
<dbReference type="EMBL" id="JAXAVW010000035">
    <property type="protein sequence ID" value="MDX8035475.1"/>
    <property type="molecule type" value="Genomic_DNA"/>
</dbReference>
<accession>A0ABU4TBD4</accession>
<dbReference type="InterPro" id="IPR011990">
    <property type="entry name" value="TPR-like_helical_dom_sf"/>
</dbReference>
<dbReference type="InterPro" id="IPR019734">
    <property type="entry name" value="TPR_rpt"/>
</dbReference>
<evidence type="ECO:0000256" key="3">
    <source>
        <dbReference type="PROSITE-ProRule" id="PRU00339"/>
    </source>
</evidence>
<organism evidence="5 6">
    <name type="scientific">Lentzea miocenica</name>
    <dbReference type="NCBI Taxonomy" id="3095431"/>
    <lineage>
        <taxon>Bacteria</taxon>
        <taxon>Bacillati</taxon>
        <taxon>Actinomycetota</taxon>
        <taxon>Actinomycetes</taxon>
        <taxon>Pseudonocardiales</taxon>
        <taxon>Pseudonocardiaceae</taxon>
        <taxon>Lentzea</taxon>
    </lineage>
</organism>
<protein>
    <submittedName>
        <fullName evidence="5">Tetratricopeptide repeat protein</fullName>
    </submittedName>
</protein>
<feature type="region of interest" description="Disordered" evidence="4">
    <location>
        <begin position="281"/>
        <end position="306"/>
    </location>
</feature>
<dbReference type="PANTHER" id="PTHR44858">
    <property type="entry name" value="TETRATRICOPEPTIDE REPEAT PROTEIN 6"/>
    <property type="match status" value="1"/>
</dbReference>
<dbReference type="SUPFAM" id="SSF48452">
    <property type="entry name" value="TPR-like"/>
    <property type="match status" value="1"/>
</dbReference>
<dbReference type="Gene3D" id="1.25.40.10">
    <property type="entry name" value="Tetratricopeptide repeat domain"/>
    <property type="match status" value="1"/>
</dbReference>
<dbReference type="PROSITE" id="PS50005">
    <property type="entry name" value="TPR"/>
    <property type="match status" value="2"/>
</dbReference>
<dbReference type="Proteomes" id="UP001285521">
    <property type="component" value="Unassembled WGS sequence"/>
</dbReference>
<name>A0ABU4TBD4_9PSEU</name>
<evidence type="ECO:0000313" key="5">
    <source>
        <dbReference type="EMBL" id="MDX8035475.1"/>
    </source>
</evidence>
<comment type="caution">
    <text evidence="5">The sequence shown here is derived from an EMBL/GenBank/DDBJ whole genome shotgun (WGS) entry which is preliminary data.</text>
</comment>
<dbReference type="InterPro" id="IPR050498">
    <property type="entry name" value="Ycf3"/>
</dbReference>
<feature type="repeat" description="TPR" evidence="3">
    <location>
        <begin position="219"/>
        <end position="252"/>
    </location>
</feature>
<evidence type="ECO:0000313" key="6">
    <source>
        <dbReference type="Proteomes" id="UP001285521"/>
    </source>
</evidence>
<reference evidence="5 6" key="2">
    <citation type="submission" date="2023-11" db="EMBL/GenBank/DDBJ databases">
        <authorList>
            <person name="Lara A.C."/>
            <person name="Chronakova A."/>
        </authorList>
    </citation>
    <scope>NUCLEOTIDE SEQUENCE [LARGE SCALE GENOMIC DNA]</scope>
    <source>
        <strain evidence="5 6">BCCO 10_0856</strain>
    </source>
</reference>
<gene>
    <name evidence="5" type="ORF">SK803_35160</name>
</gene>